<dbReference type="Gene3D" id="2.130.10.10">
    <property type="entry name" value="YVTN repeat-like/Quinoprotein amine dehydrogenase"/>
    <property type="match status" value="1"/>
</dbReference>
<dbReference type="SUPFAM" id="SSF50978">
    <property type="entry name" value="WD40 repeat-like"/>
    <property type="match status" value="1"/>
</dbReference>
<name>A0A0A1U3G0_ENTIV</name>
<evidence type="ECO:0000313" key="2">
    <source>
        <dbReference type="EMBL" id="ELP86141.1"/>
    </source>
</evidence>
<protein>
    <recommendedName>
        <fullName evidence="1">F-box domain-containing protein</fullName>
    </recommendedName>
</protein>
<dbReference type="SUPFAM" id="SSF81383">
    <property type="entry name" value="F-box domain"/>
    <property type="match status" value="1"/>
</dbReference>
<dbReference type="RefSeq" id="XP_004185487.1">
    <property type="nucleotide sequence ID" value="XM_004185439.1"/>
</dbReference>
<dbReference type="Pfam" id="PF00646">
    <property type="entry name" value="F-box"/>
    <property type="match status" value="1"/>
</dbReference>
<dbReference type="InterPro" id="IPR015943">
    <property type="entry name" value="WD40/YVTN_repeat-like_dom_sf"/>
</dbReference>
<dbReference type="AlphaFoldDB" id="A0A0A1U3G0"/>
<dbReference type="VEuPathDB" id="AmoebaDB:EIN_327980"/>
<dbReference type="PROSITE" id="PS50181">
    <property type="entry name" value="FBOX"/>
    <property type="match status" value="1"/>
</dbReference>
<feature type="domain" description="F-box" evidence="1">
    <location>
        <begin position="434"/>
        <end position="481"/>
    </location>
</feature>
<evidence type="ECO:0000259" key="1">
    <source>
        <dbReference type="PROSITE" id="PS50181"/>
    </source>
</evidence>
<reference evidence="2 3" key="1">
    <citation type="submission" date="2012-10" db="EMBL/GenBank/DDBJ databases">
        <authorList>
            <person name="Zafar N."/>
            <person name="Inman J."/>
            <person name="Hall N."/>
            <person name="Lorenzi H."/>
            <person name="Caler E."/>
        </authorList>
    </citation>
    <scope>NUCLEOTIDE SEQUENCE [LARGE SCALE GENOMIC DNA]</scope>
    <source>
        <strain evidence="2 3">IP1</strain>
    </source>
</reference>
<sequence length="806" mass="93418">MTTSSTENFEDVIRLFLSDQPTEEKGWEKVENVLNPPIFFLQLFKKRKDNVTLIQISSLLHHNFPTVAAVMKDVIKLLGFDLLIKKVVPISQDTLRTTIKNTFEDEYEVTSKYHFRIQLGTVIFVQKCFSNNKIRFIQIHCCEKQQRGVKYTIYNMMYRPMLSQEIDFFFGNYSYFVNNLNDYLSGNEEGWMISKNIKNFVSTMNEKITFPNTIYQNEIFHIYANANYSELIIVGQERFPLLPFGEICSRWSKYIESNMLLPVIRELMHTERLRLFHKSVPFISHVNATTDILYGSVIVERGMFLFGKTENSESCPCAPKCDHEHFSNIFSGDMVHWIGNCAQTDFFYHYSTPCFANLDKQILEVYLKNFIGSFVLSRAVLHHGISMKISPSRLSPFQYSKILLSNTVDLVRVFKEQRKTKYTLKRQEKILFPPLKLLELPPNVTEHIFDFLPLESLLCVSASCKTLRTQILANDERFKMFFDLHMNAATFFRRRERVLDVQRITPEVSYYKAVCQAKTTQSKWINKLLTAPKSMKIFSSPVNNIFVTNSRKVVAVSIKEKKCVSYSKDFEKRFTFKGSDKIRCTNFNHEKNTFQFVCDNYLFYRFSIDGGDFTKVQIPKYQNISCMSRDCIVGNLNLNVSIFDLNVAKVIETFQPDLTGICGVDEGDNGLIITLGKSGRLVGYDRRAKRNAFTTFRHKYKPLLFDTFGDYLVYACDNGNIEMYDERKHDVCSQRTFNGAITALRVGNRRVVLSTNRNSVVHLKCFNGWFGTNQTIYQSPSSVSALLINELTVYVGSEDGTLVRLM</sequence>
<keyword evidence="3" id="KW-1185">Reference proteome</keyword>
<dbReference type="Proteomes" id="UP000014680">
    <property type="component" value="Unassembled WGS sequence"/>
</dbReference>
<dbReference type="InterPro" id="IPR036322">
    <property type="entry name" value="WD40_repeat_dom_sf"/>
</dbReference>
<accession>A0A0A1U3G0</accession>
<dbReference type="EMBL" id="KB207015">
    <property type="protein sequence ID" value="ELP86141.1"/>
    <property type="molecule type" value="Genomic_DNA"/>
</dbReference>
<proteinExistence type="predicted"/>
<organism evidence="2 3">
    <name type="scientific">Entamoeba invadens IP1</name>
    <dbReference type="NCBI Taxonomy" id="370355"/>
    <lineage>
        <taxon>Eukaryota</taxon>
        <taxon>Amoebozoa</taxon>
        <taxon>Evosea</taxon>
        <taxon>Archamoebae</taxon>
        <taxon>Mastigamoebida</taxon>
        <taxon>Entamoebidae</taxon>
        <taxon>Entamoeba</taxon>
    </lineage>
</organism>
<evidence type="ECO:0000313" key="3">
    <source>
        <dbReference type="Proteomes" id="UP000014680"/>
    </source>
</evidence>
<dbReference type="KEGG" id="eiv:EIN_327980"/>
<dbReference type="InterPro" id="IPR036047">
    <property type="entry name" value="F-box-like_dom_sf"/>
</dbReference>
<dbReference type="GeneID" id="14885108"/>
<gene>
    <name evidence="2" type="ORF">EIN_327980</name>
</gene>
<dbReference type="InterPro" id="IPR001810">
    <property type="entry name" value="F-box_dom"/>
</dbReference>